<evidence type="ECO:0000313" key="3">
    <source>
        <dbReference type="EMBL" id="KLO12758.1"/>
    </source>
</evidence>
<name>A0A0H2RTI2_9AGAM</name>
<dbReference type="InParanoid" id="A0A0H2RTI2"/>
<organism evidence="3 4">
    <name type="scientific">Schizopora paradoxa</name>
    <dbReference type="NCBI Taxonomy" id="27342"/>
    <lineage>
        <taxon>Eukaryota</taxon>
        <taxon>Fungi</taxon>
        <taxon>Dikarya</taxon>
        <taxon>Basidiomycota</taxon>
        <taxon>Agaricomycotina</taxon>
        <taxon>Agaricomycetes</taxon>
        <taxon>Hymenochaetales</taxon>
        <taxon>Schizoporaceae</taxon>
        <taxon>Schizopora</taxon>
    </lineage>
</organism>
<feature type="compositionally biased region" description="Low complexity" evidence="1">
    <location>
        <begin position="71"/>
        <end position="80"/>
    </location>
</feature>
<sequence length="116" mass="11951">MRVILLCLFYLVAVMAAPIESAIPSKHSISNSSAPSTATEDTLPTQVTHAAEPGQTSTKPTSNNAVEQNIASDSDSPPAAQAVGSILSDTDELFGGPISAGKGQFGNPFCRFAKVC</sequence>
<feature type="signal peptide" evidence="2">
    <location>
        <begin position="1"/>
        <end position="16"/>
    </location>
</feature>
<evidence type="ECO:0000256" key="2">
    <source>
        <dbReference type="SAM" id="SignalP"/>
    </source>
</evidence>
<gene>
    <name evidence="3" type="ORF">SCHPADRAFT_997879</name>
</gene>
<dbReference type="Proteomes" id="UP000053477">
    <property type="component" value="Unassembled WGS sequence"/>
</dbReference>
<accession>A0A0H2RTI2</accession>
<evidence type="ECO:0000313" key="4">
    <source>
        <dbReference type="Proteomes" id="UP000053477"/>
    </source>
</evidence>
<dbReference type="AlphaFoldDB" id="A0A0H2RTI2"/>
<keyword evidence="4" id="KW-1185">Reference proteome</keyword>
<reference evidence="3 4" key="1">
    <citation type="submission" date="2015-04" db="EMBL/GenBank/DDBJ databases">
        <title>Complete genome sequence of Schizopora paradoxa KUC8140, a cosmopolitan wood degrader in East Asia.</title>
        <authorList>
            <consortium name="DOE Joint Genome Institute"/>
            <person name="Min B."/>
            <person name="Park H."/>
            <person name="Jang Y."/>
            <person name="Kim J.-J."/>
            <person name="Kim K.H."/>
            <person name="Pangilinan J."/>
            <person name="Lipzen A."/>
            <person name="Riley R."/>
            <person name="Grigoriev I.V."/>
            <person name="Spatafora J.W."/>
            <person name="Choi I.-G."/>
        </authorList>
    </citation>
    <scope>NUCLEOTIDE SEQUENCE [LARGE SCALE GENOMIC DNA]</scope>
    <source>
        <strain evidence="3 4">KUC8140</strain>
    </source>
</reference>
<proteinExistence type="predicted"/>
<protein>
    <submittedName>
        <fullName evidence="3">Uncharacterized protein</fullName>
    </submittedName>
</protein>
<feature type="chain" id="PRO_5005202165" evidence="2">
    <location>
        <begin position="17"/>
        <end position="116"/>
    </location>
</feature>
<dbReference type="EMBL" id="KQ085971">
    <property type="protein sequence ID" value="KLO12758.1"/>
    <property type="molecule type" value="Genomic_DNA"/>
</dbReference>
<feature type="region of interest" description="Disordered" evidence="1">
    <location>
        <begin position="25"/>
        <end position="83"/>
    </location>
</feature>
<evidence type="ECO:0000256" key="1">
    <source>
        <dbReference type="SAM" id="MobiDB-lite"/>
    </source>
</evidence>
<feature type="compositionally biased region" description="Polar residues" evidence="1">
    <location>
        <begin position="27"/>
        <end position="70"/>
    </location>
</feature>
<keyword evidence="2" id="KW-0732">Signal</keyword>